<dbReference type="InterPro" id="IPR029060">
    <property type="entry name" value="PIN-like_dom_sf"/>
</dbReference>
<dbReference type="Pfam" id="PF12247">
    <property type="entry name" value="MKT1_N"/>
    <property type="match status" value="1"/>
</dbReference>
<dbReference type="InterPro" id="IPR022040">
    <property type="entry name" value="MKT1_N"/>
</dbReference>
<dbReference type="CDD" id="cd09858">
    <property type="entry name" value="PIN_MKT1"/>
    <property type="match status" value="1"/>
</dbReference>
<dbReference type="InterPro" id="IPR037314">
    <property type="entry name" value="MKT1_H3TH"/>
</dbReference>
<dbReference type="GO" id="GO:0006974">
    <property type="term" value="P:DNA damage response"/>
    <property type="evidence" value="ECO:0007669"/>
    <property type="project" value="UniProtKB-ARBA"/>
</dbReference>
<dbReference type="PANTHER" id="PTHR11081">
    <property type="entry name" value="FLAP ENDONUCLEASE FAMILY MEMBER"/>
    <property type="match status" value="1"/>
</dbReference>
<name>A0A8X7TAY2_CANPA</name>
<evidence type="ECO:0000313" key="7">
    <source>
        <dbReference type="Proteomes" id="UP000590412"/>
    </source>
</evidence>
<dbReference type="GO" id="GO:0006417">
    <property type="term" value="P:regulation of translation"/>
    <property type="evidence" value="ECO:0007669"/>
    <property type="project" value="UniProtKB-KW"/>
</dbReference>
<feature type="domain" description="XPG N-terminal" evidence="5">
    <location>
        <begin position="1"/>
        <end position="103"/>
    </location>
</feature>
<dbReference type="Gene3D" id="3.40.50.1010">
    <property type="entry name" value="5'-nuclease"/>
    <property type="match status" value="1"/>
</dbReference>
<accession>A0A8X7TAY2</accession>
<feature type="compositionally biased region" description="Low complexity" evidence="3">
    <location>
        <begin position="343"/>
        <end position="359"/>
    </location>
</feature>
<evidence type="ECO:0000313" key="6">
    <source>
        <dbReference type="EMBL" id="KAF6047227.1"/>
    </source>
</evidence>
<proteinExistence type="inferred from homology"/>
<dbReference type="Pfam" id="PF00752">
    <property type="entry name" value="XPG_N"/>
    <property type="match status" value="1"/>
</dbReference>
<dbReference type="InterPro" id="IPR022039">
    <property type="entry name" value="MKT1_C"/>
</dbReference>
<evidence type="ECO:0000259" key="5">
    <source>
        <dbReference type="SMART" id="SM00485"/>
    </source>
</evidence>
<dbReference type="Pfam" id="PF12246">
    <property type="entry name" value="MKT1_C"/>
    <property type="match status" value="1"/>
</dbReference>
<dbReference type="PANTHER" id="PTHR11081:SF32">
    <property type="entry name" value="POST-TRANSCRIPTIONAL REGULATOR MKT1"/>
    <property type="match status" value="1"/>
</dbReference>
<feature type="region of interest" description="Disordered" evidence="3">
    <location>
        <begin position="338"/>
        <end position="359"/>
    </location>
</feature>
<dbReference type="OrthoDB" id="17262at2759"/>
<dbReference type="SUPFAM" id="SSF88723">
    <property type="entry name" value="PIN domain-like"/>
    <property type="match status" value="1"/>
</dbReference>
<dbReference type="GO" id="GO:0003730">
    <property type="term" value="F:mRNA 3'-UTR binding"/>
    <property type="evidence" value="ECO:0007669"/>
    <property type="project" value="TreeGrafter"/>
</dbReference>
<keyword evidence="1" id="KW-0810">Translation regulation</keyword>
<comment type="caution">
    <text evidence="6">The sequence shown here is derived from an EMBL/GenBank/DDBJ whole genome shotgun (WGS) entry which is preliminary data.</text>
</comment>
<dbReference type="InterPro" id="IPR006086">
    <property type="entry name" value="XPG-I_dom"/>
</dbReference>
<dbReference type="CDD" id="cd09902">
    <property type="entry name" value="H3TH_MKT1"/>
    <property type="match status" value="1"/>
</dbReference>
<gene>
    <name evidence="6" type="ORF">FOB60_004763</name>
</gene>
<dbReference type="InterPro" id="IPR006084">
    <property type="entry name" value="XPG/Rad2"/>
</dbReference>
<dbReference type="Proteomes" id="UP000590412">
    <property type="component" value="Unassembled WGS sequence"/>
</dbReference>
<feature type="domain" description="XPG-I" evidence="4">
    <location>
        <begin position="146"/>
        <end position="214"/>
    </location>
</feature>
<evidence type="ECO:0000256" key="1">
    <source>
        <dbReference type="ARBA" id="ARBA00022845"/>
    </source>
</evidence>
<organism evidence="6 7">
    <name type="scientific">Candida parapsilosis</name>
    <name type="common">Yeast</name>
    <dbReference type="NCBI Taxonomy" id="5480"/>
    <lineage>
        <taxon>Eukaryota</taxon>
        <taxon>Fungi</taxon>
        <taxon>Dikarya</taxon>
        <taxon>Ascomycota</taxon>
        <taxon>Saccharomycotina</taxon>
        <taxon>Pichiomycetes</taxon>
        <taxon>Debaryomycetaceae</taxon>
        <taxon>Candida/Lodderomyces clade</taxon>
        <taxon>Candida</taxon>
    </lineage>
</organism>
<protein>
    <submittedName>
        <fullName evidence="6">Temperature dependent protein affecting M2 dsRNA replication family protein</fullName>
    </submittedName>
</protein>
<comment type="similarity">
    <text evidence="2">Belongs to the XPG/RAD2 endonuclease family.</text>
</comment>
<evidence type="ECO:0000256" key="2">
    <source>
        <dbReference type="ARBA" id="ARBA00024023"/>
    </source>
</evidence>
<evidence type="ECO:0000256" key="3">
    <source>
        <dbReference type="SAM" id="MobiDB-lite"/>
    </source>
</evidence>
<dbReference type="SMART" id="SM00484">
    <property type="entry name" value="XPGI"/>
    <property type="match status" value="1"/>
</dbReference>
<dbReference type="InterPro" id="IPR006085">
    <property type="entry name" value="XPG_DNA_repair_N"/>
</dbReference>
<dbReference type="AlphaFoldDB" id="A0A8X7TAY2"/>
<dbReference type="EMBL" id="JABWAB010000007">
    <property type="protein sequence ID" value="KAF6047227.1"/>
    <property type="molecule type" value="Genomic_DNA"/>
</dbReference>
<dbReference type="SMART" id="SM00485">
    <property type="entry name" value="XPGN"/>
    <property type="match status" value="1"/>
</dbReference>
<evidence type="ECO:0000259" key="4">
    <source>
        <dbReference type="SMART" id="SM00484"/>
    </source>
</evidence>
<sequence>MPIKSLESFLFERKLTYTSSLDILSNSVLGIDAEYYLSRIYTFKKEQFLAAIGGVPSSLADYIYTDLQVFQEFNIKPLFVISGLPIQSQIVTYRQNELSPQEQHVDYIWNKLNSPAHTQYSYENFRLYSENLPLEPMINDLIKIFIELGIDYLVTPYNASFQLSYLYQENLVDAIYGSTDLLLTKIDKFILAMEFPTREFRFVDKFRMLQEFGLNERQFQDLSLMVGCTFQPNTFPIFPPTPKPVPNYPQLNNFKIGLDIVYQYMQFSGNNSNLYGYILSLNDPKLTDLYMKGQTAIKYVPIINKQGYTELYNVEMAKFNLERDADFIIEDDLASASTSSAGTPNESNNNNNKPTTPSTTKIVAKIPANLHDIISQRLPPEFYFYQSIGLMPLKLLNSVTGGQFVVRPPLELGNSASFKKLLTSKFYLDNLDQQYNLITQLLARYYQVKKIKVKFWFRDEIELNSRMMPTVSKRIGHLFINKKLETFDLRTFFAQSLTGEYNMKEELKFKGDLVSTVVLRTLFLYGIVDEKSQLSSIGQILEIFTRETAKIKKEELEHLVIILLLLKSQTLKLNEVNKEFPGVANQYKVVNSTYELNASEVTTINLISRVMSLKKFNSSPINYQGPVSRNLLNFRSHVEFINTTLLHTIECVLTDLVVRQEQNNIKSAYENKDQWLQLINQLPFFKNVNNTLMGIVAEIYFEVALKHQKTASTTTNEAATFATNYIADHIFQVANPSYNINVYGVNSTTADQMKTDLKDAVAWWKTFVGFIKVVNAVDKSLCDDSLLKGINDADEFVNQFSLP</sequence>
<dbReference type="GO" id="GO:0004518">
    <property type="term" value="F:nuclease activity"/>
    <property type="evidence" value="ECO:0007669"/>
    <property type="project" value="InterPro"/>
</dbReference>
<reference evidence="6" key="1">
    <citation type="submission" date="2020-03" db="EMBL/GenBank/DDBJ databases">
        <title>FDA dAtabase for Regulatory Grade micrObial Sequences (FDA-ARGOS): Supporting development and validation of Infectious Disease Dx tests.</title>
        <authorList>
            <person name="Campos J."/>
            <person name="Goldberg B."/>
            <person name="Tallon L."/>
            <person name="Sadzewicz L."/>
            <person name="Vavikolanu K."/>
            <person name="Mehta A."/>
            <person name="Aluvathingal J."/>
            <person name="Nadendla S."/>
            <person name="Nandy P."/>
            <person name="Geyer C."/>
            <person name="Yan Y."/>
            <person name="Sichtig H."/>
        </authorList>
    </citation>
    <scope>NUCLEOTIDE SEQUENCE [LARGE SCALE GENOMIC DNA]</scope>
    <source>
        <strain evidence="6">FDAARGOS_652</strain>
    </source>
</reference>